<dbReference type="EMBL" id="KI517385">
    <property type="protein sequence ID" value="ESQ51389.1"/>
    <property type="molecule type" value="Genomic_DNA"/>
</dbReference>
<evidence type="ECO:0000313" key="3">
    <source>
        <dbReference type="Proteomes" id="UP000030689"/>
    </source>
</evidence>
<gene>
    <name evidence="2" type="ORF">EUTSA_v10017987mg</name>
</gene>
<dbReference type="KEGG" id="eus:EUTSA_v10017987mg"/>
<protein>
    <recommendedName>
        <fullName evidence="4">No apical meristem-associated C-terminal domain-containing protein</fullName>
    </recommendedName>
</protein>
<evidence type="ECO:0008006" key="4">
    <source>
        <dbReference type="Google" id="ProtNLM"/>
    </source>
</evidence>
<dbReference type="AlphaFoldDB" id="V4M567"/>
<dbReference type="Gramene" id="ESQ51389">
    <property type="protein sequence ID" value="ESQ51389"/>
    <property type="gene ID" value="EUTSA_v10017987mg"/>
</dbReference>
<dbReference type="Proteomes" id="UP000030689">
    <property type="component" value="Unassembled WGS sequence"/>
</dbReference>
<sequence>MLGKSSRMIRSGVIFQQVKQKETQNEEDGSQSTSSMADEAKTCEEENGSKRPLGVKASKVKAKKSSVETKFPLVEFETMWQIKEKDLTMKKQLSKMAILESLLAKKEPLEDYEEALKKKLITEMLD</sequence>
<proteinExistence type="predicted"/>
<reference evidence="2 3" key="1">
    <citation type="journal article" date="2013" name="Front. Plant Sci.">
        <title>The Reference Genome of the Halophytic Plant Eutrema salsugineum.</title>
        <authorList>
            <person name="Yang R."/>
            <person name="Jarvis D.E."/>
            <person name="Chen H."/>
            <person name="Beilstein M.A."/>
            <person name="Grimwood J."/>
            <person name="Jenkins J."/>
            <person name="Shu S."/>
            <person name="Prochnik S."/>
            <person name="Xin M."/>
            <person name="Ma C."/>
            <person name="Schmutz J."/>
            <person name="Wing R.A."/>
            <person name="Mitchell-Olds T."/>
            <person name="Schumaker K.S."/>
            <person name="Wang X."/>
        </authorList>
    </citation>
    <scope>NUCLEOTIDE SEQUENCE [LARGE SCALE GENOMIC DNA]</scope>
</reference>
<organism evidence="2 3">
    <name type="scientific">Eutrema salsugineum</name>
    <name type="common">Saltwater cress</name>
    <name type="synonym">Sisymbrium salsugineum</name>
    <dbReference type="NCBI Taxonomy" id="72664"/>
    <lineage>
        <taxon>Eukaryota</taxon>
        <taxon>Viridiplantae</taxon>
        <taxon>Streptophyta</taxon>
        <taxon>Embryophyta</taxon>
        <taxon>Tracheophyta</taxon>
        <taxon>Spermatophyta</taxon>
        <taxon>Magnoliopsida</taxon>
        <taxon>eudicotyledons</taxon>
        <taxon>Gunneridae</taxon>
        <taxon>Pentapetalae</taxon>
        <taxon>rosids</taxon>
        <taxon>malvids</taxon>
        <taxon>Brassicales</taxon>
        <taxon>Brassicaceae</taxon>
        <taxon>Eutremeae</taxon>
        <taxon>Eutrema</taxon>
    </lineage>
</organism>
<evidence type="ECO:0000313" key="2">
    <source>
        <dbReference type="EMBL" id="ESQ51389.1"/>
    </source>
</evidence>
<evidence type="ECO:0000256" key="1">
    <source>
        <dbReference type="SAM" id="MobiDB-lite"/>
    </source>
</evidence>
<dbReference type="OMA" id="MNNEADE"/>
<name>V4M567_EUTSA</name>
<accession>V4M567</accession>
<feature type="compositionally biased region" description="Basic and acidic residues" evidence="1">
    <location>
        <begin position="38"/>
        <end position="49"/>
    </location>
</feature>
<keyword evidence="3" id="KW-1185">Reference proteome</keyword>
<feature type="region of interest" description="Disordered" evidence="1">
    <location>
        <begin position="1"/>
        <end position="59"/>
    </location>
</feature>